<reference evidence="1 2" key="1">
    <citation type="submission" date="2020-04" db="EMBL/GenBank/DDBJ databases">
        <authorList>
            <person name="Yoon J."/>
        </authorList>
    </citation>
    <scope>NUCLEOTIDE SEQUENCE [LARGE SCALE GENOMIC DNA]</scope>
    <source>
        <strain evidence="1 2">DJ-13</strain>
    </source>
</reference>
<dbReference type="EMBL" id="JAAWWL010000001">
    <property type="protein sequence ID" value="NKI30993.1"/>
    <property type="molecule type" value="Genomic_DNA"/>
</dbReference>
<evidence type="ECO:0000313" key="2">
    <source>
        <dbReference type="Proteomes" id="UP000718451"/>
    </source>
</evidence>
<keyword evidence="2" id="KW-1185">Reference proteome</keyword>
<dbReference type="RefSeq" id="WP_168551196.1">
    <property type="nucleotide sequence ID" value="NZ_JAAWWL010000001.1"/>
</dbReference>
<organism evidence="1 2">
    <name type="scientific">Croceivirga thetidis</name>
    <dbReference type="NCBI Taxonomy" id="2721623"/>
    <lineage>
        <taxon>Bacteria</taxon>
        <taxon>Pseudomonadati</taxon>
        <taxon>Bacteroidota</taxon>
        <taxon>Flavobacteriia</taxon>
        <taxon>Flavobacteriales</taxon>
        <taxon>Flavobacteriaceae</taxon>
        <taxon>Croceivirga</taxon>
    </lineage>
</organism>
<accession>A0ABX1GMW5</accession>
<gene>
    <name evidence="1" type="ORF">HCU67_03495</name>
</gene>
<comment type="caution">
    <text evidence="1">The sequence shown here is derived from an EMBL/GenBank/DDBJ whole genome shotgun (WGS) entry which is preliminary data.</text>
</comment>
<sequence>MNSHHFILVLFLMFFCCKGQEPESRKQQLLKVSTELAASKDSIIPSDKKSETKDLKDSVILKTKEQQVEKRVDTAKTIIRVKDSVLVKQSDSTLIWSVEQVSFFETVDKVLLFHVRTTDIGSRKLDLDSELSEDSKKAFIKALLSSSSFPAKENDDFSSTKEVFEPLYQILLEGEEEKLTLLIDPSSQNMLVASLNNRKKYKITDKLSELIETFKAKK</sequence>
<protein>
    <recommendedName>
        <fullName evidence="3">Lipoprotein</fullName>
    </recommendedName>
</protein>
<dbReference type="Proteomes" id="UP000718451">
    <property type="component" value="Unassembled WGS sequence"/>
</dbReference>
<evidence type="ECO:0008006" key="3">
    <source>
        <dbReference type="Google" id="ProtNLM"/>
    </source>
</evidence>
<proteinExistence type="predicted"/>
<name>A0ABX1GMW5_9FLAO</name>
<evidence type="ECO:0000313" key="1">
    <source>
        <dbReference type="EMBL" id="NKI30993.1"/>
    </source>
</evidence>